<feature type="signal peptide" evidence="6">
    <location>
        <begin position="1"/>
        <end position="23"/>
    </location>
</feature>
<dbReference type="PANTHER" id="PTHR22953:SF15">
    <property type="entry name" value="PURPLE ACID PHOSPHATASE 13"/>
    <property type="match status" value="1"/>
</dbReference>
<dbReference type="EC" id="3.1.3.2" evidence="6"/>
<evidence type="ECO:0000256" key="5">
    <source>
        <dbReference type="ARBA" id="ARBA00022833"/>
    </source>
</evidence>
<organism evidence="9 10">
    <name type="scientific">Quillaja saponaria</name>
    <name type="common">Soap bark tree</name>
    <dbReference type="NCBI Taxonomy" id="32244"/>
    <lineage>
        <taxon>Eukaryota</taxon>
        <taxon>Viridiplantae</taxon>
        <taxon>Streptophyta</taxon>
        <taxon>Embryophyta</taxon>
        <taxon>Tracheophyta</taxon>
        <taxon>Spermatophyta</taxon>
        <taxon>Magnoliopsida</taxon>
        <taxon>eudicotyledons</taxon>
        <taxon>Gunneridae</taxon>
        <taxon>Pentapetalae</taxon>
        <taxon>rosids</taxon>
        <taxon>fabids</taxon>
        <taxon>Fabales</taxon>
        <taxon>Quillajaceae</taxon>
        <taxon>Quillaja</taxon>
    </lineage>
</organism>
<accession>A0AAD7VLT9</accession>
<dbReference type="AlphaFoldDB" id="A0AAD7VLT9"/>
<dbReference type="InterPro" id="IPR029052">
    <property type="entry name" value="Metallo-depent_PP-like"/>
</dbReference>
<dbReference type="PANTHER" id="PTHR22953">
    <property type="entry name" value="ACID PHOSPHATASE RELATED"/>
    <property type="match status" value="1"/>
</dbReference>
<feature type="domain" description="Purple acid phosphatase N-terminal" evidence="8">
    <location>
        <begin position="68"/>
        <end position="180"/>
    </location>
</feature>
<evidence type="ECO:0000313" key="10">
    <source>
        <dbReference type="Proteomes" id="UP001163823"/>
    </source>
</evidence>
<dbReference type="Gene3D" id="2.60.40.380">
    <property type="entry name" value="Purple acid phosphatase-like, N-terminal"/>
    <property type="match status" value="1"/>
</dbReference>
<comment type="caution">
    <text evidence="9">The sequence shown here is derived from an EMBL/GenBank/DDBJ whole genome shotgun (WGS) entry which is preliminary data.</text>
</comment>
<proteinExistence type="inferred from homology"/>
<dbReference type="Pfam" id="PF00149">
    <property type="entry name" value="Metallophos"/>
    <property type="match status" value="1"/>
</dbReference>
<evidence type="ECO:0000256" key="1">
    <source>
        <dbReference type="ARBA" id="ARBA00000032"/>
    </source>
</evidence>
<dbReference type="KEGG" id="qsa:O6P43_003804"/>
<keyword evidence="4 6" id="KW-0732">Signal</keyword>
<gene>
    <name evidence="9" type="ORF">O6P43_003804</name>
</gene>
<keyword evidence="5" id="KW-0862">Zinc</keyword>
<keyword evidence="6" id="KW-0378">Hydrolase</keyword>
<comment type="similarity">
    <text evidence="3 6">Belongs to the metallophosphoesterase superfamily. Purple acid phosphatase family.</text>
</comment>
<feature type="chain" id="PRO_5041770864" description="Purple acid phosphatase" evidence="6">
    <location>
        <begin position="24"/>
        <end position="347"/>
    </location>
</feature>
<evidence type="ECO:0000313" key="9">
    <source>
        <dbReference type="EMBL" id="KAJ7980542.1"/>
    </source>
</evidence>
<dbReference type="InterPro" id="IPR008963">
    <property type="entry name" value="Purple_acid_Pase-like_N"/>
</dbReference>
<comment type="catalytic activity">
    <reaction evidence="1 6">
        <text>a phosphate monoester + H2O = an alcohol + phosphate</text>
        <dbReference type="Rhea" id="RHEA:15017"/>
        <dbReference type="ChEBI" id="CHEBI:15377"/>
        <dbReference type="ChEBI" id="CHEBI:30879"/>
        <dbReference type="ChEBI" id="CHEBI:43474"/>
        <dbReference type="ChEBI" id="CHEBI:67140"/>
        <dbReference type="EC" id="3.1.3.2"/>
    </reaction>
</comment>
<dbReference type="InterPro" id="IPR039331">
    <property type="entry name" value="PAPs-like"/>
</dbReference>
<keyword evidence="10" id="KW-1185">Reference proteome</keyword>
<comment type="cofactor">
    <cofactor evidence="2">
        <name>Fe cation</name>
        <dbReference type="ChEBI" id="CHEBI:24875"/>
    </cofactor>
</comment>
<feature type="domain" description="Calcineurin-like phosphoesterase" evidence="7">
    <location>
        <begin position="192"/>
        <end position="318"/>
    </location>
</feature>
<evidence type="ECO:0000259" key="7">
    <source>
        <dbReference type="Pfam" id="PF00149"/>
    </source>
</evidence>
<evidence type="ECO:0000256" key="3">
    <source>
        <dbReference type="ARBA" id="ARBA00008723"/>
    </source>
</evidence>
<dbReference type="Pfam" id="PF16656">
    <property type="entry name" value="Pur_ac_phosph_N"/>
    <property type="match status" value="1"/>
</dbReference>
<evidence type="ECO:0000256" key="4">
    <source>
        <dbReference type="ARBA" id="ARBA00022729"/>
    </source>
</evidence>
<evidence type="ECO:0000256" key="6">
    <source>
        <dbReference type="RuleBase" id="RU361203"/>
    </source>
</evidence>
<dbReference type="Proteomes" id="UP001163823">
    <property type="component" value="Chromosome 2"/>
</dbReference>
<dbReference type="EMBL" id="JARAOO010000002">
    <property type="protein sequence ID" value="KAJ7980542.1"/>
    <property type="molecule type" value="Genomic_DNA"/>
</dbReference>
<dbReference type="GO" id="GO:0046872">
    <property type="term" value="F:metal ion binding"/>
    <property type="evidence" value="ECO:0007669"/>
    <property type="project" value="InterPro"/>
</dbReference>
<dbReference type="InterPro" id="IPR015914">
    <property type="entry name" value="PAPs_N"/>
</dbReference>
<dbReference type="InterPro" id="IPR004843">
    <property type="entry name" value="Calcineurin-like_PHP"/>
</dbReference>
<evidence type="ECO:0000256" key="2">
    <source>
        <dbReference type="ARBA" id="ARBA00001962"/>
    </source>
</evidence>
<sequence length="347" mass="38775">MGLVSVSEIVLFLLFSLSLGIVSKEIPTTLDGPFKPVTVPLDKSFRGNAVDLPDTDPLVQRTVEGFEPEQISVSLSATYDSVWISWITGEFQIGDNIEPLNPETVASIVQYGIYGLPMTHQSVGYSLVYNQLYPFEGLQNYTSGIIHHVRITGLKPNMLYQYQCGDPYLQAISDIHYFRTMPVSDPKSYPSRIAVVGDLGLTYNTTSTVNHLLSNHPDLVLLVGDVSYANLYLTNGTGSDCYSCSFPDTPIHETYQPRWDYWGRYMEPLLSNVPIMVVEGNHEIEQQAENQTFVAYSSRFAFPTEESGSSSTLYYSFNAGGIHFIMLGAYISYDRISPSLDHNHLHC</sequence>
<name>A0AAD7VLT9_QUISA</name>
<dbReference type="SUPFAM" id="SSF49363">
    <property type="entry name" value="Purple acid phosphatase, N-terminal domain"/>
    <property type="match status" value="1"/>
</dbReference>
<evidence type="ECO:0000259" key="8">
    <source>
        <dbReference type="Pfam" id="PF16656"/>
    </source>
</evidence>
<dbReference type="SUPFAM" id="SSF56300">
    <property type="entry name" value="Metallo-dependent phosphatases"/>
    <property type="match status" value="1"/>
</dbReference>
<dbReference type="GO" id="GO:0003993">
    <property type="term" value="F:acid phosphatase activity"/>
    <property type="evidence" value="ECO:0007669"/>
    <property type="project" value="UniProtKB-EC"/>
</dbReference>
<reference evidence="9" key="1">
    <citation type="journal article" date="2023" name="Science">
        <title>Elucidation of the pathway for biosynthesis of saponin adjuvants from the soapbark tree.</title>
        <authorList>
            <person name="Reed J."/>
            <person name="Orme A."/>
            <person name="El-Demerdash A."/>
            <person name="Owen C."/>
            <person name="Martin L.B.B."/>
            <person name="Misra R.C."/>
            <person name="Kikuchi S."/>
            <person name="Rejzek M."/>
            <person name="Martin A.C."/>
            <person name="Harkess A."/>
            <person name="Leebens-Mack J."/>
            <person name="Louveau T."/>
            <person name="Stephenson M.J."/>
            <person name="Osbourn A."/>
        </authorList>
    </citation>
    <scope>NUCLEOTIDE SEQUENCE</scope>
    <source>
        <strain evidence="9">S10</strain>
    </source>
</reference>
<dbReference type="Gene3D" id="3.60.21.10">
    <property type="match status" value="1"/>
</dbReference>
<protein>
    <recommendedName>
        <fullName evidence="6">Purple acid phosphatase</fullName>
        <ecNumber evidence="6">3.1.3.2</ecNumber>
    </recommendedName>
</protein>